<dbReference type="RefSeq" id="WP_370872813.1">
    <property type="nucleotide sequence ID" value="NZ_JAUSTU010000008.1"/>
</dbReference>
<evidence type="ECO:0000313" key="4">
    <source>
        <dbReference type="Proteomes" id="UP001231362"/>
    </source>
</evidence>
<proteinExistence type="predicted"/>
<evidence type="ECO:0000259" key="2">
    <source>
        <dbReference type="SMART" id="SM00327"/>
    </source>
</evidence>
<evidence type="ECO:0000256" key="1">
    <source>
        <dbReference type="SAM" id="MobiDB-lite"/>
    </source>
</evidence>
<dbReference type="InterPro" id="IPR019303">
    <property type="entry name" value="vWA_TerF_C"/>
</dbReference>
<dbReference type="SUPFAM" id="SSF53300">
    <property type="entry name" value="vWA-like"/>
    <property type="match status" value="1"/>
</dbReference>
<evidence type="ECO:0000313" key="3">
    <source>
        <dbReference type="EMBL" id="MDQ0155707.1"/>
    </source>
</evidence>
<accession>A0ABT9V425</accession>
<dbReference type="Pfam" id="PF10138">
    <property type="entry name" value="vWA-TerF-like"/>
    <property type="match status" value="1"/>
</dbReference>
<feature type="region of interest" description="Disordered" evidence="1">
    <location>
        <begin position="230"/>
        <end position="280"/>
    </location>
</feature>
<feature type="domain" description="VWFA" evidence="2">
    <location>
        <begin position="24"/>
        <end position="192"/>
    </location>
</feature>
<dbReference type="EMBL" id="JAUSTU010000008">
    <property type="protein sequence ID" value="MDQ0155707.1"/>
    <property type="molecule type" value="Genomic_DNA"/>
</dbReference>
<reference evidence="3 4" key="1">
    <citation type="submission" date="2023-07" db="EMBL/GenBank/DDBJ databases">
        <title>Genomic Encyclopedia of Type Strains, Phase IV (KMG-IV): sequencing the most valuable type-strain genomes for metagenomic binning, comparative biology and taxonomic classification.</title>
        <authorList>
            <person name="Goeker M."/>
        </authorList>
    </citation>
    <scope>NUCLEOTIDE SEQUENCE [LARGE SCALE GENOMIC DNA]</scope>
    <source>
        <strain evidence="3 4">DSM 23948</strain>
    </source>
</reference>
<protein>
    <recommendedName>
        <fullName evidence="2">VWFA domain-containing protein</fullName>
    </recommendedName>
</protein>
<dbReference type="InterPro" id="IPR002035">
    <property type="entry name" value="VWF_A"/>
</dbReference>
<sequence>MATIDLQKKSVKIVLEKKQITHVKARVGLVLDITGSMRTLYKNGTVQRVVERILAVASQFDDDGLLDVWVYDNEFSRLKPVSERDFEGYVNRIILENDLIHKFGRNDEPPVMKDVLKKYMQEDDSQDPAFVVFINDGGCKKTIKSIIEASATKPLFWQFVGIGNGNFEFLQKIDTLEGRFVDNANFIHIEDIDAISDEQLYDALLNEFPSWLKEAKEKGVIKELAPQKEVATPIKQSTKKEVPTPTRQASKIEESAPTKQAPAEIESKPKKGFLSRLFGK</sequence>
<dbReference type="Proteomes" id="UP001231362">
    <property type="component" value="Unassembled WGS sequence"/>
</dbReference>
<comment type="caution">
    <text evidence="3">The sequence shown here is derived from an EMBL/GenBank/DDBJ whole genome shotgun (WGS) entry which is preliminary data.</text>
</comment>
<organism evidence="3 4">
    <name type="scientific">Anoxybacillus andreesenii</name>
    <dbReference type="NCBI Taxonomy" id="1325932"/>
    <lineage>
        <taxon>Bacteria</taxon>
        <taxon>Bacillati</taxon>
        <taxon>Bacillota</taxon>
        <taxon>Bacilli</taxon>
        <taxon>Bacillales</taxon>
        <taxon>Anoxybacillaceae</taxon>
        <taxon>Anoxybacillus</taxon>
    </lineage>
</organism>
<keyword evidence="4" id="KW-1185">Reference proteome</keyword>
<gene>
    <name evidence="3" type="ORF">J2S07_002012</name>
</gene>
<name>A0ABT9V425_9BACL</name>
<dbReference type="InterPro" id="IPR036465">
    <property type="entry name" value="vWFA_dom_sf"/>
</dbReference>
<dbReference type="SMART" id="SM00327">
    <property type="entry name" value="VWA"/>
    <property type="match status" value="1"/>
</dbReference>